<accession>A0A7S0GA07</accession>
<sequence length="221" mass="24628">MQNFLKQIEESNEYIGEYIDLYQVHSATFESGILTDKRIHKALDQCRLEHGWKIGLSVSGPNQDDVLREAMKIQVANENGDCRRLFDSVQCTYNLLEQKPGPALQEAHDAGMDIIIKEGLANGRLLTDGNCQNRYRLLSGVASELGVSTDQLALAFILTQDFTPRVLSGAVTAEHLQSNHKAVELAGLLKKSHVEILARLADGCVMDSDTYWADRKALVWN</sequence>
<proteinExistence type="predicted"/>
<dbReference type="InterPro" id="IPR023210">
    <property type="entry name" value="NADP_OxRdtase_dom"/>
</dbReference>
<dbReference type="InterPro" id="IPR053135">
    <property type="entry name" value="AKR2_Oxidoreductase"/>
</dbReference>
<gene>
    <name evidence="2" type="ORF">PINE0816_LOCUS7503</name>
</gene>
<organism evidence="2">
    <name type="scientific">Proboscia inermis</name>
    <dbReference type="NCBI Taxonomy" id="420281"/>
    <lineage>
        <taxon>Eukaryota</taxon>
        <taxon>Sar</taxon>
        <taxon>Stramenopiles</taxon>
        <taxon>Ochrophyta</taxon>
        <taxon>Bacillariophyta</taxon>
        <taxon>Coscinodiscophyceae</taxon>
        <taxon>Rhizosoleniophycidae</taxon>
        <taxon>Rhizosoleniales</taxon>
        <taxon>Rhizosoleniaceae</taxon>
        <taxon>Proboscia</taxon>
    </lineage>
</organism>
<dbReference type="PANTHER" id="PTHR43312:SF1">
    <property type="entry name" value="NADP-DEPENDENT OXIDOREDUCTASE DOMAIN-CONTAINING PROTEIN"/>
    <property type="match status" value="1"/>
</dbReference>
<dbReference type="Pfam" id="PF00248">
    <property type="entry name" value="Aldo_ket_red"/>
    <property type="match status" value="1"/>
</dbReference>
<dbReference type="AlphaFoldDB" id="A0A7S0GA07"/>
<dbReference type="PANTHER" id="PTHR43312">
    <property type="entry name" value="D-THREO-ALDOSE 1-DEHYDROGENASE"/>
    <property type="match status" value="1"/>
</dbReference>
<dbReference type="EMBL" id="HBEL01015685">
    <property type="protein sequence ID" value="CAD8411380.1"/>
    <property type="molecule type" value="Transcribed_RNA"/>
</dbReference>
<dbReference type="Gene3D" id="3.20.20.100">
    <property type="entry name" value="NADP-dependent oxidoreductase domain"/>
    <property type="match status" value="1"/>
</dbReference>
<dbReference type="InterPro" id="IPR036812">
    <property type="entry name" value="NAD(P)_OxRdtase_dom_sf"/>
</dbReference>
<evidence type="ECO:0000313" key="2">
    <source>
        <dbReference type="EMBL" id="CAD8411380.1"/>
    </source>
</evidence>
<evidence type="ECO:0000259" key="1">
    <source>
        <dbReference type="Pfam" id="PF00248"/>
    </source>
</evidence>
<protein>
    <recommendedName>
        <fullName evidence="1">NADP-dependent oxidoreductase domain-containing protein</fullName>
    </recommendedName>
</protein>
<reference evidence="2" key="1">
    <citation type="submission" date="2021-01" db="EMBL/GenBank/DDBJ databases">
        <authorList>
            <person name="Corre E."/>
            <person name="Pelletier E."/>
            <person name="Niang G."/>
            <person name="Scheremetjew M."/>
            <person name="Finn R."/>
            <person name="Kale V."/>
            <person name="Holt S."/>
            <person name="Cochrane G."/>
            <person name="Meng A."/>
            <person name="Brown T."/>
            <person name="Cohen L."/>
        </authorList>
    </citation>
    <scope>NUCLEOTIDE SEQUENCE</scope>
    <source>
        <strain evidence="2">CCAP1064/1</strain>
    </source>
</reference>
<feature type="domain" description="NADP-dependent oxidoreductase" evidence="1">
    <location>
        <begin position="3"/>
        <end position="196"/>
    </location>
</feature>
<dbReference type="SUPFAM" id="SSF51430">
    <property type="entry name" value="NAD(P)-linked oxidoreductase"/>
    <property type="match status" value="1"/>
</dbReference>
<name>A0A7S0GA07_9STRA</name>